<evidence type="ECO:0000313" key="5">
    <source>
        <dbReference type="EMBL" id="KAL1528898.1"/>
    </source>
</evidence>
<dbReference type="AlphaFoldDB" id="A0AB34K6T6"/>
<sequence length="263" mass="28046">MQSAEDHSWLLAAQMVLFLIGCTGLYVFVYWQNGGRSAFRESKEEKEARWRLVFAAGLPEVERSDAMLLSSLAQKCDKALRRLIESEDLDLSHQQLDLSHAEALAALVRCNTALGSLDLAHNALDAASLKAIFDGVAASNLQSLDLSGNALYGGEAGEALRSLVLCCPRLSRLVVTNNSLGDDGVRELSRALSNSACALTKVSLARTGLGDGGAYALSAALEANKSLTSVSIWGNDSMSASARAALHRAWGSRKGTLYLGEED</sequence>
<name>A0AB34K6T6_PRYPA</name>
<gene>
    <name evidence="5" type="ORF">AB1Y20_010220</name>
</gene>
<evidence type="ECO:0000256" key="1">
    <source>
        <dbReference type="ARBA" id="ARBA00022468"/>
    </source>
</evidence>
<dbReference type="GO" id="GO:0005829">
    <property type="term" value="C:cytosol"/>
    <property type="evidence" value="ECO:0007669"/>
    <property type="project" value="TreeGrafter"/>
</dbReference>
<dbReference type="InterPro" id="IPR001611">
    <property type="entry name" value="Leu-rich_rpt"/>
</dbReference>
<dbReference type="GO" id="GO:0031267">
    <property type="term" value="F:small GTPase binding"/>
    <property type="evidence" value="ECO:0007669"/>
    <property type="project" value="TreeGrafter"/>
</dbReference>
<dbReference type="Gene3D" id="3.80.10.10">
    <property type="entry name" value="Ribonuclease Inhibitor"/>
    <property type="match status" value="1"/>
</dbReference>
<dbReference type="PANTHER" id="PTHR24113:SF12">
    <property type="entry name" value="RAN GTPASE-ACTIVATING PROTEIN 1"/>
    <property type="match status" value="1"/>
</dbReference>
<dbReference type="SUPFAM" id="SSF52047">
    <property type="entry name" value="RNI-like"/>
    <property type="match status" value="1"/>
</dbReference>
<dbReference type="GO" id="GO:0005634">
    <property type="term" value="C:nucleus"/>
    <property type="evidence" value="ECO:0007669"/>
    <property type="project" value="TreeGrafter"/>
</dbReference>
<dbReference type="EMBL" id="JBGBPQ010000002">
    <property type="protein sequence ID" value="KAL1528898.1"/>
    <property type="molecule type" value="Genomic_DNA"/>
</dbReference>
<organism evidence="5 6">
    <name type="scientific">Prymnesium parvum</name>
    <name type="common">Toxic golden alga</name>
    <dbReference type="NCBI Taxonomy" id="97485"/>
    <lineage>
        <taxon>Eukaryota</taxon>
        <taxon>Haptista</taxon>
        <taxon>Haptophyta</taxon>
        <taxon>Prymnesiophyceae</taxon>
        <taxon>Prymnesiales</taxon>
        <taxon>Prymnesiaceae</taxon>
        <taxon>Prymnesium</taxon>
    </lineage>
</organism>
<keyword evidence="4" id="KW-0812">Transmembrane</keyword>
<keyword evidence="2" id="KW-0433">Leucine-rich repeat</keyword>
<evidence type="ECO:0000256" key="2">
    <source>
        <dbReference type="ARBA" id="ARBA00022614"/>
    </source>
</evidence>
<dbReference type="PANTHER" id="PTHR24113">
    <property type="entry name" value="RAN GTPASE-ACTIVATING PROTEIN 1"/>
    <property type="match status" value="1"/>
</dbReference>
<keyword evidence="4" id="KW-1133">Transmembrane helix</keyword>
<keyword evidence="4" id="KW-0472">Membrane</keyword>
<dbReference type="GO" id="GO:0005096">
    <property type="term" value="F:GTPase activator activity"/>
    <property type="evidence" value="ECO:0007669"/>
    <property type="project" value="UniProtKB-KW"/>
</dbReference>
<reference evidence="5 6" key="1">
    <citation type="journal article" date="2024" name="Science">
        <title>Giant polyketide synthase enzymes in the biosynthesis of giant marine polyether toxins.</title>
        <authorList>
            <person name="Fallon T.R."/>
            <person name="Shende V.V."/>
            <person name="Wierzbicki I.H."/>
            <person name="Pendleton A.L."/>
            <person name="Watervoot N.F."/>
            <person name="Auber R.P."/>
            <person name="Gonzalez D.J."/>
            <person name="Wisecaver J.H."/>
            <person name="Moore B.S."/>
        </authorList>
    </citation>
    <scope>NUCLEOTIDE SEQUENCE [LARGE SCALE GENOMIC DNA]</scope>
    <source>
        <strain evidence="5 6">12B1</strain>
    </source>
</reference>
<dbReference type="Proteomes" id="UP001515480">
    <property type="component" value="Unassembled WGS sequence"/>
</dbReference>
<keyword evidence="3" id="KW-0677">Repeat</keyword>
<dbReference type="Pfam" id="PF13516">
    <property type="entry name" value="LRR_6"/>
    <property type="match status" value="2"/>
</dbReference>
<dbReference type="Pfam" id="PF00560">
    <property type="entry name" value="LRR_1"/>
    <property type="match status" value="1"/>
</dbReference>
<proteinExistence type="predicted"/>
<comment type="caution">
    <text evidence="5">The sequence shown here is derived from an EMBL/GenBank/DDBJ whole genome shotgun (WGS) entry which is preliminary data.</text>
</comment>
<evidence type="ECO:0000313" key="6">
    <source>
        <dbReference type="Proteomes" id="UP001515480"/>
    </source>
</evidence>
<keyword evidence="6" id="KW-1185">Reference proteome</keyword>
<dbReference type="GO" id="GO:0006913">
    <property type="term" value="P:nucleocytoplasmic transport"/>
    <property type="evidence" value="ECO:0007669"/>
    <property type="project" value="TreeGrafter"/>
</dbReference>
<evidence type="ECO:0000256" key="4">
    <source>
        <dbReference type="SAM" id="Phobius"/>
    </source>
</evidence>
<dbReference type="GO" id="GO:0048471">
    <property type="term" value="C:perinuclear region of cytoplasm"/>
    <property type="evidence" value="ECO:0007669"/>
    <property type="project" value="TreeGrafter"/>
</dbReference>
<keyword evidence="1" id="KW-0343">GTPase activation</keyword>
<accession>A0AB34K6T6</accession>
<dbReference type="InterPro" id="IPR027038">
    <property type="entry name" value="RanGap"/>
</dbReference>
<feature type="transmembrane region" description="Helical" evidence="4">
    <location>
        <begin position="12"/>
        <end position="31"/>
    </location>
</feature>
<dbReference type="SMART" id="SM00368">
    <property type="entry name" value="LRR_RI"/>
    <property type="match status" value="4"/>
</dbReference>
<evidence type="ECO:0000256" key="3">
    <source>
        <dbReference type="ARBA" id="ARBA00022737"/>
    </source>
</evidence>
<protein>
    <submittedName>
        <fullName evidence="5">Uncharacterized protein</fullName>
    </submittedName>
</protein>
<dbReference type="InterPro" id="IPR032675">
    <property type="entry name" value="LRR_dom_sf"/>
</dbReference>